<dbReference type="RefSeq" id="WP_190478429.1">
    <property type="nucleotide sequence ID" value="NZ_JACJSG010000053.1"/>
</dbReference>
<organism evidence="2 3">
    <name type="scientific">Anabaena azotica FACHB-119</name>
    <dbReference type="NCBI Taxonomy" id="947527"/>
    <lineage>
        <taxon>Bacteria</taxon>
        <taxon>Bacillati</taxon>
        <taxon>Cyanobacteriota</taxon>
        <taxon>Cyanophyceae</taxon>
        <taxon>Nostocales</taxon>
        <taxon>Nostocaceae</taxon>
        <taxon>Anabaena</taxon>
        <taxon>Anabaena azotica</taxon>
    </lineage>
</organism>
<dbReference type="InterPro" id="IPR037205">
    <property type="entry name" value="ChaB_sf"/>
</dbReference>
<keyword evidence="3" id="KW-1185">Reference proteome</keyword>
<evidence type="ECO:0000313" key="3">
    <source>
        <dbReference type="Proteomes" id="UP000661112"/>
    </source>
</evidence>
<protein>
    <submittedName>
        <fullName evidence="2">ChaB family protein</fullName>
    </submittedName>
</protein>
<dbReference type="Proteomes" id="UP000661112">
    <property type="component" value="Unassembled WGS sequence"/>
</dbReference>
<evidence type="ECO:0000313" key="2">
    <source>
        <dbReference type="EMBL" id="MBD2504535.1"/>
    </source>
</evidence>
<evidence type="ECO:0000256" key="1">
    <source>
        <dbReference type="SAM" id="MobiDB-lite"/>
    </source>
</evidence>
<accession>A0ABR8DBE7</accession>
<dbReference type="Pfam" id="PF06150">
    <property type="entry name" value="ChaB"/>
    <property type="match status" value="1"/>
</dbReference>
<dbReference type="Gene3D" id="1.10.1740.70">
    <property type="entry name" value="ChaB"/>
    <property type="match status" value="1"/>
</dbReference>
<gene>
    <name evidence="2" type="ORF">H6G83_28655</name>
</gene>
<dbReference type="InterPro" id="IPR009317">
    <property type="entry name" value="ChaB"/>
</dbReference>
<name>A0ABR8DBE7_9NOST</name>
<proteinExistence type="predicted"/>
<feature type="compositionally biased region" description="Basic and acidic residues" evidence="1">
    <location>
        <begin position="55"/>
        <end position="71"/>
    </location>
</feature>
<dbReference type="SUPFAM" id="SSF140376">
    <property type="entry name" value="ChaB-like"/>
    <property type="match status" value="1"/>
</dbReference>
<sequence length="81" mass="9103">MPYQQVSELPQEIRDQLPQHGQNIFLAAFNAAQSDGLSEEGARDVAWNSVRMEYEPGKEGQWQRKDKDTATHNKSITTGGN</sequence>
<feature type="compositionally biased region" description="Polar residues" evidence="1">
    <location>
        <begin position="72"/>
        <end position="81"/>
    </location>
</feature>
<reference evidence="2 3" key="1">
    <citation type="journal article" date="2020" name="ISME J.">
        <title>Comparative genomics reveals insights into cyanobacterial evolution and habitat adaptation.</title>
        <authorList>
            <person name="Chen M.Y."/>
            <person name="Teng W.K."/>
            <person name="Zhao L."/>
            <person name="Hu C.X."/>
            <person name="Zhou Y.K."/>
            <person name="Han B.P."/>
            <person name="Song L.R."/>
            <person name="Shu W.S."/>
        </authorList>
    </citation>
    <scope>NUCLEOTIDE SEQUENCE [LARGE SCALE GENOMIC DNA]</scope>
    <source>
        <strain evidence="2 3">FACHB-119</strain>
    </source>
</reference>
<comment type="caution">
    <text evidence="2">The sequence shown here is derived from an EMBL/GenBank/DDBJ whole genome shotgun (WGS) entry which is preliminary data.</text>
</comment>
<dbReference type="EMBL" id="JACJSG010000053">
    <property type="protein sequence ID" value="MBD2504535.1"/>
    <property type="molecule type" value="Genomic_DNA"/>
</dbReference>
<feature type="region of interest" description="Disordered" evidence="1">
    <location>
        <begin position="55"/>
        <end position="81"/>
    </location>
</feature>